<dbReference type="RefSeq" id="WP_043662940.1">
    <property type="nucleotide sequence ID" value="NZ_JSEG01000005.1"/>
</dbReference>
<comment type="caution">
    <text evidence="1">The sequence shown here is derived from an EMBL/GenBank/DDBJ whole genome shotgun (WGS) entry which is preliminary data.</text>
</comment>
<evidence type="ECO:0000313" key="2">
    <source>
        <dbReference type="Proteomes" id="UP000238081"/>
    </source>
</evidence>
<evidence type="ECO:0008006" key="3">
    <source>
        <dbReference type="Google" id="ProtNLM"/>
    </source>
</evidence>
<accession>A0A2S7FD26</accession>
<dbReference type="EMBL" id="LRDH01000077">
    <property type="protein sequence ID" value="PPV16573.1"/>
    <property type="molecule type" value="Genomic_DNA"/>
</dbReference>
<dbReference type="Proteomes" id="UP000238081">
    <property type="component" value="Unassembled WGS sequence"/>
</dbReference>
<reference evidence="1 2" key="1">
    <citation type="submission" date="2016-01" db="EMBL/GenBank/DDBJ databases">
        <title>Characterization of the Clostridium difficile lineages that are prevalent in Hong Kong and China.</title>
        <authorList>
            <person name="Kwok J.S.-L."/>
            <person name="Lam W.-Y."/>
            <person name="Ip M."/>
            <person name="Chan T.-F."/>
            <person name="Hawkey P.M."/>
            <person name="Tsui S.K.-W."/>
        </authorList>
    </citation>
    <scope>NUCLEOTIDE SEQUENCE [LARGE SCALE GENOMIC DNA]</scope>
    <source>
        <strain evidence="1 2">300064</strain>
    </source>
</reference>
<gene>
    <name evidence="1" type="ORF">AWN73_09900</name>
</gene>
<dbReference type="AlphaFoldDB" id="A0A2S7FD26"/>
<evidence type="ECO:0000313" key="1">
    <source>
        <dbReference type="EMBL" id="PPV16573.1"/>
    </source>
</evidence>
<organism evidence="1 2">
    <name type="scientific">Clostridium butyricum</name>
    <dbReference type="NCBI Taxonomy" id="1492"/>
    <lineage>
        <taxon>Bacteria</taxon>
        <taxon>Bacillati</taxon>
        <taxon>Bacillota</taxon>
        <taxon>Clostridia</taxon>
        <taxon>Eubacteriales</taxon>
        <taxon>Clostridiaceae</taxon>
        <taxon>Clostridium</taxon>
    </lineage>
</organism>
<sequence length="466" mass="55792">MDIYIVASKATKMFNIGKISVDIDLCDNIENYTIEIINEEFNRQVNLIDDIRECVYNDTIKEKDKINVNTKGVLFIYCERGIETLRDYVIFYNYKDELDKILYQIFNRTMPQLEDFHKNFKDINNLDLYILRLDEIMYIFSKKDIALKNETLNEVREKILSLSEDRDNILKARARRRYISKFLLYNCERWRDDMKRDPIEIVSQLDEFIAGHTYDKSGLQEAGYYKNLLKPENWNEFEKMTDLIKNELVRFSININYYDRIQKFLNNEFSKEGVFPADIMFIKQFMDNAISEMILVSVKLYSKAKPNSDNQNFGFDYLKWFMIQSAEDKNEVTKFMGGKCKELIKSAKELVSKMEILRNAYIAHYDLQKIEEANDVKLEVNEFKKIHDISSKVLEILSLYRFNYDSKYMNFIKIHGFKNIVCENIFINEEQHIDLDRYIDFLRLNFKSNLIKRSKEVERNLGKENQ</sequence>
<protein>
    <recommendedName>
        <fullName evidence="3">HEPN AbiU2-like domain-containing protein</fullName>
    </recommendedName>
</protein>
<proteinExistence type="predicted"/>
<name>A0A2S7FD26_CLOBU</name>